<gene>
    <name evidence="9" type="ORF">ULMA_14960</name>
</gene>
<keyword evidence="3" id="KW-0813">Transport</keyword>
<organism evidence="9 10">
    <name type="scientific">Patiriisocius marinus</name>
    <dbReference type="NCBI Taxonomy" id="1397112"/>
    <lineage>
        <taxon>Bacteria</taxon>
        <taxon>Pseudomonadati</taxon>
        <taxon>Bacteroidota</taxon>
        <taxon>Flavobacteriia</taxon>
        <taxon>Flavobacteriales</taxon>
        <taxon>Flavobacteriaceae</taxon>
        <taxon>Patiriisocius</taxon>
    </lineage>
</organism>
<evidence type="ECO:0000313" key="9">
    <source>
        <dbReference type="EMBL" id="GER59388.1"/>
    </source>
</evidence>
<keyword evidence="7 8" id="KW-0472">Membrane</keyword>
<name>A0A5J4J0C0_9FLAO</name>
<sequence>MYIYNVNIKVVAFGILRALAIVAGVVLLLWFLYKIQALLLYIGIAAVISLIGRPIIIFLKDKVHLKNTVAAIITLCIAIGAFCLLAYIFVPIIIEESKNIQDIDFNSVKKDLNELNIQASDYLGVEQIDLVEAVKRTEYVKNFNTEVVPSFVDIFFGNVGNVIIGVFSVLFISFFLLKEEDLINHSVTVFAKSGTEHKYLKTLNKIRELLSRYFTGLLFQILILTIFYTVLLLFFDVENVIAIAMICAFLNIVPYLGPMLGMVLMLLVVTSNNLGADFSSELLPQLTYIFIGYSIAQLFDNLITQPIIFGKSVRSHPLEIFLVILIGGFVFGVAGMILAVPTYTALKVISKEFMSEYKIVKRLTKDLY</sequence>
<feature type="transmembrane region" description="Helical" evidence="8">
    <location>
        <begin position="12"/>
        <end position="33"/>
    </location>
</feature>
<keyword evidence="10" id="KW-1185">Reference proteome</keyword>
<feature type="transmembrane region" description="Helical" evidence="8">
    <location>
        <begin position="320"/>
        <end position="346"/>
    </location>
</feature>
<dbReference type="InterPro" id="IPR002549">
    <property type="entry name" value="AI-2E-like"/>
</dbReference>
<evidence type="ECO:0000313" key="10">
    <source>
        <dbReference type="Proteomes" id="UP000326509"/>
    </source>
</evidence>
<evidence type="ECO:0000256" key="1">
    <source>
        <dbReference type="ARBA" id="ARBA00004651"/>
    </source>
</evidence>
<keyword evidence="4" id="KW-1003">Cell membrane</keyword>
<evidence type="ECO:0000256" key="5">
    <source>
        <dbReference type="ARBA" id="ARBA00022692"/>
    </source>
</evidence>
<keyword evidence="6 8" id="KW-1133">Transmembrane helix</keyword>
<evidence type="ECO:0000256" key="6">
    <source>
        <dbReference type="ARBA" id="ARBA00022989"/>
    </source>
</evidence>
<comment type="subcellular location">
    <subcellularLocation>
        <location evidence="1">Cell membrane</location>
        <topology evidence="1">Multi-pass membrane protein</topology>
    </subcellularLocation>
</comment>
<feature type="transmembrane region" description="Helical" evidence="8">
    <location>
        <begin position="39"/>
        <end position="59"/>
    </location>
</feature>
<evidence type="ECO:0000256" key="4">
    <source>
        <dbReference type="ARBA" id="ARBA00022475"/>
    </source>
</evidence>
<dbReference type="AlphaFoldDB" id="A0A5J4J0C0"/>
<dbReference type="EMBL" id="BKCG01000003">
    <property type="protein sequence ID" value="GER59388.1"/>
    <property type="molecule type" value="Genomic_DNA"/>
</dbReference>
<comment type="similarity">
    <text evidence="2">Belongs to the autoinducer-2 exporter (AI-2E) (TC 2.A.86) family.</text>
</comment>
<feature type="transmembrane region" description="Helical" evidence="8">
    <location>
        <begin position="154"/>
        <end position="177"/>
    </location>
</feature>
<evidence type="ECO:0000256" key="3">
    <source>
        <dbReference type="ARBA" id="ARBA00022448"/>
    </source>
</evidence>
<dbReference type="Proteomes" id="UP000326509">
    <property type="component" value="Unassembled WGS sequence"/>
</dbReference>
<evidence type="ECO:0000256" key="8">
    <source>
        <dbReference type="SAM" id="Phobius"/>
    </source>
</evidence>
<dbReference type="GO" id="GO:0005886">
    <property type="term" value="C:plasma membrane"/>
    <property type="evidence" value="ECO:0007669"/>
    <property type="project" value="UniProtKB-SubCell"/>
</dbReference>
<dbReference type="PANTHER" id="PTHR21716:SF53">
    <property type="entry name" value="PERMEASE PERM-RELATED"/>
    <property type="match status" value="1"/>
</dbReference>
<feature type="transmembrane region" description="Helical" evidence="8">
    <location>
        <begin position="71"/>
        <end position="94"/>
    </location>
</feature>
<feature type="transmembrane region" description="Helical" evidence="8">
    <location>
        <begin position="241"/>
        <end position="270"/>
    </location>
</feature>
<reference evidence="9 10" key="1">
    <citation type="submission" date="2019-08" db="EMBL/GenBank/DDBJ databases">
        <title>Draft genome sequence of Ulvibacter marinus type strain NBRC 109484.</title>
        <authorList>
            <person name="Kawano K."/>
            <person name="Ushijima N."/>
            <person name="Kihara M."/>
            <person name="Itoh H."/>
        </authorList>
    </citation>
    <scope>NUCLEOTIDE SEQUENCE [LARGE SCALE GENOMIC DNA]</scope>
    <source>
        <strain evidence="9 10">NBRC 109484</strain>
    </source>
</reference>
<comment type="caution">
    <text evidence="9">The sequence shown here is derived from an EMBL/GenBank/DDBJ whole genome shotgun (WGS) entry which is preliminary data.</text>
</comment>
<evidence type="ECO:0000256" key="2">
    <source>
        <dbReference type="ARBA" id="ARBA00009773"/>
    </source>
</evidence>
<evidence type="ECO:0000256" key="7">
    <source>
        <dbReference type="ARBA" id="ARBA00023136"/>
    </source>
</evidence>
<protein>
    <submittedName>
        <fullName evidence="9">AI-2E family transporter</fullName>
    </submittedName>
</protein>
<dbReference type="PANTHER" id="PTHR21716">
    <property type="entry name" value="TRANSMEMBRANE PROTEIN"/>
    <property type="match status" value="1"/>
</dbReference>
<feature type="transmembrane region" description="Helical" evidence="8">
    <location>
        <begin position="213"/>
        <end position="235"/>
    </location>
</feature>
<dbReference type="GO" id="GO:0055085">
    <property type="term" value="P:transmembrane transport"/>
    <property type="evidence" value="ECO:0007669"/>
    <property type="project" value="TreeGrafter"/>
</dbReference>
<dbReference type="Pfam" id="PF01594">
    <property type="entry name" value="AI-2E_transport"/>
    <property type="match status" value="1"/>
</dbReference>
<accession>A0A5J4J0C0</accession>
<proteinExistence type="inferred from homology"/>
<keyword evidence="5 8" id="KW-0812">Transmembrane</keyword>